<dbReference type="PANTHER" id="PTHR35535:SF2">
    <property type="entry name" value="DUF306 DOMAIN-CONTAINING PROTEIN"/>
    <property type="match status" value="1"/>
</dbReference>
<feature type="region of interest" description="Disordered" evidence="1">
    <location>
        <begin position="1"/>
        <end position="28"/>
    </location>
</feature>
<dbReference type="AlphaFoldDB" id="A0A7X1I303"/>
<dbReference type="InterPro" id="IPR053147">
    <property type="entry name" value="Hsp_HslJ-like"/>
</dbReference>
<dbReference type="Gene3D" id="2.40.128.270">
    <property type="match status" value="1"/>
</dbReference>
<dbReference type="InterPro" id="IPR005184">
    <property type="entry name" value="DUF306_Meta_HslJ"/>
</dbReference>
<sequence length="270" mass="29459">MGSEGRKPRQTGPATDWSAPKGPGGTGGLLVGARWTAQWITVGGRTTTAPAHAAAWVDFGYDGTVTGRYGCTSFRRTAHVTAGTLTLGAPATQSAGRGRCAAKNRGFEEEFRTFFNGRLNITRRVDDVTIDMKNGRGDQVALKLLWPRGLFGRRWQVDHLAVADTSYPLAAGKAVYFVFHRDGTVTGNLGCNDFTGSATFSGDVFTLYRLTPTTHRTCSQDIMRDEQIMLSPRNDPRSTRFSALTDSWESDHDPTQGLPEFGYGFKALDH</sequence>
<organism evidence="3 4">
    <name type="scientific">Streptomyces mexicanus</name>
    <dbReference type="NCBI Taxonomy" id="178566"/>
    <lineage>
        <taxon>Bacteria</taxon>
        <taxon>Bacillati</taxon>
        <taxon>Actinomycetota</taxon>
        <taxon>Actinomycetes</taxon>
        <taxon>Kitasatosporales</taxon>
        <taxon>Streptomycetaceae</taxon>
        <taxon>Streptomyces</taxon>
    </lineage>
</organism>
<evidence type="ECO:0000313" key="4">
    <source>
        <dbReference type="Proteomes" id="UP000517694"/>
    </source>
</evidence>
<dbReference type="PANTHER" id="PTHR35535">
    <property type="entry name" value="HEAT SHOCK PROTEIN HSLJ"/>
    <property type="match status" value="1"/>
</dbReference>
<dbReference type="Pfam" id="PF03724">
    <property type="entry name" value="META"/>
    <property type="match status" value="2"/>
</dbReference>
<gene>
    <name evidence="3" type="ORF">H1R13_23260</name>
</gene>
<dbReference type="Proteomes" id="UP000517694">
    <property type="component" value="Unassembled WGS sequence"/>
</dbReference>
<comment type="caution">
    <text evidence="3">The sequence shown here is derived from an EMBL/GenBank/DDBJ whole genome shotgun (WGS) entry which is preliminary data.</text>
</comment>
<evidence type="ECO:0000259" key="2">
    <source>
        <dbReference type="Pfam" id="PF03724"/>
    </source>
</evidence>
<reference evidence="3 4" key="1">
    <citation type="submission" date="2020-08" db="EMBL/GenBank/DDBJ databases">
        <title>Whole-Genome Sequence of French Clinical Streptomyces mexicanus Strain Q0842.</title>
        <authorList>
            <person name="Boxberger M."/>
            <person name="La Scola B."/>
        </authorList>
    </citation>
    <scope>NUCLEOTIDE SEQUENCE [LARGE SCALE GENOMIC DNA]</scope>
    <source>
        <strain evidence="3 4">Marseille-Q0842</strain>
    </source>
</reference>
<evidence type="ECO:0000313" key="3">
    <source>
        <dbReference type="EMBL" id="MBC2867766.1"/>
    </source>
</evidence>
<accession>A0A7X1I303</accession>
<feature type="domain" description="DUF306" evidence="2">
    <location>
        <begin position="149"/>
        <end position="231"/>
    </location>
</feature>
<feature type="domain" description="DUF306" evidence="2">
    <location>
        <begin position="30"/>
        <end position="136"/>
    </location>
</feature>
<evidence type="ECO:0000256" key="1">
    <source>
        <dbReference type="SAM" id="MobiDB-lite"/>
    </source>
</evidence>
<dbReference type="InterPro" id="IPR038670">
    <property type="entry name" value="HslJ-like_sf"/>
</dbReference>
<dbReference type="OrthoDB" id="4733425at2"/>
<dbReference type="EMBL" id="JACMHY010000009">
    <property type="protein sequence ID" value="MBC2867766.1"/>
    <property type="molecule type" value="Genomic_DNA"/>
</dbReference>
<name>A0A7X1I303_9ACTN</name>
<protein>
    <submittedName>
        <fullName evidence="3">META domain-containing protein</fullName>
    </submittedName>
</protein>
<keyword evidence="4" id="KW-1185">Reference proteome</keyword>
<proteinExistence type="predicted"/>
<dbReference type="RefSeq" id="WP_159670683.1">
    <property type="nucleotide sequence ID" value="NZ_JACMHY010000009.1"/>
</dbReference>